<evidence type="ECO:0000313" key="2">
    <source>
        <dbReference type="EMBL" id="MFC6397772.1"/>
    </source>
</evidence>
<reference evidence="3" key="1">
    <citation type="journal article" date="2019" name="Int. J. Syst. Evol. Microbiol.">
        <title>The Global Catalogue of Microorganisms (GCM) 10K type strain sequencing project: providing services to taxonomists for standard genome sequencing and annotation.</title>
        <authorList>
            <consortium name="The Broad Institute Genomics Platform"/>
            <consortium name="The Broad Institute Genome Sequencing Center for Infectious Disease"/>
            <person name="Wu L."/>
            <person name="Ma J."/>
        </authorList>
    </citation>
    <scope>NUCLEOTIDE SEQUENCE [LARGE SCALE GENOMIC DNA]</scope>
    <source>
        <strain evidence="3">CGMCC 1.15277</strain>
    </source>
</reference>
<protein>
    <submittedName>
        <fullName evidence="2">Phosphotransferase family protein</fullName>
    </submittedName>
</protein>
<name>A0ABW1X6G8_9ACTN</name>
<dbReference type="SUPFAM" id="SSF56112">
    <property type="entry name" value="Protein kinase-like (PK-like)"/>
    <property type="match status" value="1"/>
</dbReference>
<dbReference type="RefSeq" id="WP_343886710.1">
    <property type="nucleotide sequence ID" value="NZ_BAAAKI010000019.1"/>
</dbReference>
<organism evidence="2 3">
    <name type="scientific">Luteococcus sanguinis</name>
    <dbReference type="NCBI Taxonomy" id="174038"/>
    <lineage>
        <taxon>Bacteria</taxon>
        <taxon>Bacillati</taxon>
        <taxon>Actinomycetota</taxon>
        <taxon>Actinomycetes</taxon>
        <taxon>Propionibacteriales</taxon>
        <taxon>Propionibacteriaceae</taxon>
        <taxon>Luteococcus</taxon>
    </lineage>
</organism>
<sequence length="278" mass="29710">MELETRFARPDDETIAALVRECVPGDGDGFDLVETGSSSVVALTETAAVCIARDPNAAREMLRTQELVDHLPALPFDVPTSLGCPVWHGDVVAVATRRPEGEPHPAGSGDAGEFRALLDAIHGIDVEPLRGWLAEPHAFCGGAQWLTVLRERVVPLLPSGKQAAALDIVARVEALPAGEQALNHGDLAGANVLWREGRVAGVLDWDLAAWCDPADDVASLALWHGWDVLPQLADAATAQRADVIRQTYALQIVGFTVVRGRPADELSRAVDRAAERLP</sequence>
<evidence type="ECO:0000313" key="3">
    <source>
        <dbReference type="Proteomes" id="UP001596266"/>
    </source>
</evidence>
<gene>
    <name evidence="2" type="ORF">ACFP57_12380</name>
</gene>
<keyword evidence="3" id="KW-1185">Reference proteome</keyword>
<dbReference type="Pfam" id="PF01636">
    <property type="entry name" value="APH"/>
    <property type="match status" value="1"/>
</dbReference>
<dbReference type="InterPro" id="IPR002575">
    <property type="entry name" value="Aminoglycoside_PTrfase"/>
</dbReference>
<dbReference type="InterPro" id="IPR011009">
    <property type="entry name" value="Kinase-like_dom_sf"/>
</dbReference>
<comment type="caution">
    <text evidence="2">The sequence shown here is derived from an EMBL/GenBank/DDBJ whole genome shotgun (WGS) entry which is preliminary data.</text>
</comment>
<accession>A0ABW1X6G8</accession>
<dbReference type="EMBL" id="JBHSUA010000022">
    <property type="protein sequence ID" value="MFC6397772.1"/>
    <property type="molecule type" value="Genomic_DNA"/>
</dbReference>
<proteinExistence type="predicted"/>
<dbReference type="Gene3D" id="3.90.1200.10">
    <property type="match status" value="1"/>
</dbReference>
<dbReference type="Proteomes" id="UP001596266">
    <property type="component" value="Unassembled WGS sequence"/>
</dbReference>
<feature type="domain" description="Aminoglycoside phosphotransferase" evidence="1">
    <location>
        <begin position="38"/>
        <end position="239"/>
    </location>
</feature>
<evidence type="ECO:0000259" key="1">
    <source>
        <dbReference type="Pfam" id="PF01636"/>
    </source>
</evidence>